<accession>A0AA90VI91</accession>
<name>A0AA90VI91_9BACT</name>
<feature type="chain" id="PRO_5041636898" description="DUF4968 domain-containing protein" evidence="1">
    <location>
        <begin position="21"/>
        <end position="217"/>
    </location>
</feature>
<sequence length="217" mass="24761">MKKVIFYLFLLSLPSLACFAQGKSVMLYPDYQKGIIYMNGNQKITVPVNYDAGKHCIMYQQNGEDMILTNTQSVDSMKIGNDDFCRIRNKFYQVISYPEGKLLIDWNLNKVNVGYKGAYGTVSQTRSQSINLSLMEGQEYSASKPDSQQDVYKTRNNNKYLLLKNGKLNAFSNKKSLLKLFTSKQKEVEDIIKMHNTDFTKAEDIITLAADVFPLLP</sequence>
<organism evidence="2 3">
    <name type="scientific">Segatella copri</name>
    <dbReference type="NCBI Taxonomy" id="165179"/>
    <lineage>
        <taxon>Bacteria</taxon>
        <taxon>Pseudomonadati</taxon>
        <taxon>Bacteroidota</taxon>
        <taxon>Bacteroidia</taxon>
        <taxon>Bacteroidales</taxon>
        <taxon>Prevotellaceae</taxon>
        <taxon>Segatella</taxon>
    </lineage>
</organism>
<dbReference type="AlphaFoldDB" id="A0AA90VI91"/>
<evidence type="ECO:0000313" key="3">
    <source>
        <dbReference type="Proteomes" id="UP000405805"/>
    </source>
</evidence>
<evidence type="ECO:0008006" key="4">
    <source>
        <dbReference type="Google" id="ProtNLM"/>
    </source>
</evidence>
<dbReference type="Proteomes" id="UP000405805">
    <property type="component" value="Unassembled WGS sequence"/>
</dbReference>
<comment type="caution">
    <text evidence="2">The sequence shown here is derived from an EMBL/GenBank/DDBJ whole genome shotgun (WGS) entry which is preliminary data.</text>
</comment>
<dbReference type="RefSeq" id="WP_153097577.1">
    <property type="nucleotide sequence ID" value="NZ_VZBP01000149.1"/>
</dbReference>
<protein>
    <recommendedName>
        <fullName evidence="4">DUF4968 domain-containing protein</fullName>
    </recommendedName>
</protein>
<reference evidence="3" key="1">
    <citation type="submission" date="2019-09" db="EMBL/GenBank/DDBJ databases">
        <title>Distinct polysaccharide growth profiles of human intestinal Prevotella copri isolates.</title>
        <authorList>
            <person name="Fehlner-Peach H."/>
            <person name="Magnabosco C."/>
            <person name="Raghavan V."/>
            <person name="Scher J.U."/>
            <person name="Tett A."/>
            <person name="Cox L.M."/>
            <person name="Gottsegen C."/>
            <person name="Watters A."/>
            <person name="Wiltshire- Gordon J.D."/>
            <person name="Segata N."/>
            <person name="Bonneau R."/>
            <person name="Littman D.R."/>
        </authorList>
    </citation>
    <scope>NUCLEOTIDE SEQUENCE [LARGE SCALE GENOMIC DNA]</scope>
    <source>
        <strain evidence="3">iA624</strain>
    </source>
</reference>
<proteinExistence type="predicted"/>
<keyword evidence="1" id="KW-0732">Signal</keyword>
<gene>
    <name evidence="2" type="ORF">F7D57_11815</name>
</gene>
<evidence type="ECO:0000313" key="2">
    <source>
        <dbReference type="EMBL" id="MQO10382.1"/>
    </source>
</evidence>
<feature type="signal peptide" evidence="1">
    <location>
        <begin position="1"/>
        <end position="20"/>
    </location>
</feature>
<dbReference type="EMBL" id="VZBP01000149">
    <property type="protein sequence ID" value="MQO10382.1"/>
    <property type="molecule type" value="Genomic_DNA"/>
</dbReference>
<evidence type="ECO:0000256" key="1">
    <source>
        <dbReference type="SAM" id="SignalP"/>
    </source>
</evidence>